<gene>
    <name evidence="4" type="ORF">F503_07147</name>
</gene>
<evidence type="ECO:0000313" key="4">
    <source>
        <dbReference type="EMBL" id="EPE09371.1"/>
    </source>
</evidence>
<name>S3CBN0_OPHP1</name>
<dbReference type="VEuPathDB" id="FungiDB:F503_07147"/>
<dbReference type="HOGENOM" id="CLU_015676_1_0_1"/>
<dbReference type="AlphaFoldDB" id="S3CBN0"/>
<sequence length="672" mass="73611">MLSNPSEFHQQHHIKLHHTQNNMTAVSLADRIPHDNRLEAGSVNVPPATFPDTKVPEGTDARKVAADAVATINKLLAAKDVKGLASLFIEKGIWRDHLALTWDFHSAQGASEIASLLTEAASAGEGHLLTKLEIDESEPQRAPAVSQLDVFGNSHGVVVFTTIENSVGTGRGLIRLVPDGSSGSWKIFTFYTVLHELKGHEEPLGARRSLGASHGGGRNMKNWKEQREEDVEFTATEPSVLILGAGQGGLTLAARLKMQGVPTLVVDRELRVGDNWRGRYRQLVLHDPIWFDHMPYISFPKFWPVFTPKDKLGDFFEAYVALLELNVWTRTEIRSLEYDASAKRYNVTLERTVVTTDLAAAKTTTRTETRVFHPQHVVQATGHSGKKNMPQVPGLDSFKGELLCHSSEFPGAKPDDGSGKVRRAVVVGSCNSGHDIAQDLYENGYDVTMVQRSSTCVVSSKSIASIGLGGLYSEAAQAKLPVDDADLLNWATPAAVSKAQQVQITQLSIENDAELLLGLEKVGFKLDRGTDGAGLFLKYFQRGGGYYIDVGASQLIVEGKIKIKSGQAISQITPAGLEMADGTRLDADIVVFATGYQNMRTQTRILFGDALADKTSDVWGFNKEGEFRTMWQRSGQPGYWYMGGNLALARYFSRLLALQIKAQQEGLMSYEA</sequence>
<evidence type="ECO:0000313" key="5">
    <source>
        <dbReference type="Proteomes" id="UP000016923"/>
    </source>
</evidence>
<dbReference type="EMBL" id="KE148147">
    <property type="protein sequence ID" value="EPE09371.1"/>
    <property type="molecule type" value="Genomic_DNA"/>
</dbReference>
<evidence type="ECO:0000256" key="1">
    <source>
        <dbReference type="ARBA" id="ARBA00023002"/>
    </source>
</evidence>
<dbReference type="PANTHER" id="PTHR43539">
    <property type="entry name" value="FLAVIN-BINDING MONOOXYGENASE-LIKE PROTEIN (AFU_ORTHOLOGUE AFUA_4G09220)"/>
    <property type="match status" value="1"/>
</dbReference>
<evidence type="ECO:0000256" key="2">
    <source>
        <dbReference type="SAM" id="MobiDB-lite"/>
    </source>
</evidence>
<keyword evidence="1" id="KW-0560">Oxidoreductase</keyword>
<dbReference type="SUPFAM" id="SSF51905">
    <property type="entry name" value="FAD/NAD(P)-binding domain"/>
    <property type="match status" value="1"/>
</dbReference>
<dbReference type="STRING" id="1262450.S3CBN0"/>
<accession>S3CBN0</accession>
<proteinExistence type="predicted"/>
<dbReference type="PANTHER" id="PTHR43539:SF68">
    <property type="entry name" value="FLAVIN-BINDING MONOOXYGENASE-LIKE PROTEIN (AFU_ORTHOLOGUE AFUA_4G09220)"/>
    <property type="match status" value="1"/>
</dbReference>
<dbReference type="GO" id="GO:0050660">
    <property type="term" value="F:flavin adenine dinucleotide binding"/>
    <property type="evidence" value="ECO:0007669"/>
    <property type="project" value="TreeGrafter"/>
</dbReference>
<dbReference type="InterPro" id="IPR023753">
    <property type="entry name" value="FAD/NAD-binding_dom"/>
</dbReference>
<dbReference type="InterPro" id="IPR036188">
    <property type="entry name" value="FAD/NAD-bd_sf"/>
</dbReference>
<dbReference type="eggNOG" id="KOG1399">
    <property type="taxonomic scope" value="Eukaryota"/>
</dbReference>
<dbReference type="GO" id="GO:0004497">
    <property type="term" value="F:monooxygenase activity"/>
    <property type="evidence" value="ECO:0007669"/>
    <property type="project" value="UniProtKB-KW"/>
</dbReference>
<evidence type="ECO:0000259" key="3">
    <source>
        <dbReference type="Pfam" id="PF07992"/>
    </source>
</evidence>
<dbReference type="OrthoDB" id="74360at2759"/>
<dbReference type="Pfam" id="PF07992">
    <property type="entry name" value="Pyr_redox_2"/>
    <property type="match status" value="1"/>
</dbReference>
<protein>
    <submittedName>
        <fullName evidence="4">Flavin-binding monooxygenase-like protein</fullName>
    </submittedName>
</protein>
<keyword evidence="4" id="KW-0503">Monooxygenase</keyword>
<feature type="region of interest" description="Disordered" evidence="2">
    <location>
        <begin position="206"/>
        <end position="227"/>
    </location>
</feature>
<keyword evidence="5" id="KW-1185">Reference proteome</keyword>
<feature type="domain" description="FAD/NAD(P)-binding" evidence="3">
    <location>
        <begin position="239"/>
        <end position="457"/>
    </location>
</feature>
<dbReference type="Gene3D" id="3.50.50.60">
    <property type="entry name" value="FAD/NAD(P)-binding domain"/>
    <property type="match status" value="2"/>
</dbReference>
<dbReference type="Gene3D" id="3.10.450.50">
    <property type="match status" value="1"/>
</dbReference>
<reference evidence="4 5" key="1">
    <citation type="journal article" date="2013" name="BMC Genomics">
        <title>The genome and transcriptome of the pine saprophyte Ophiostoma piceae, and a comparison with the bark beetle-associated pine pathogen Grosmannia clavigera.</title>
        <authorList>
            <person name="Haridas S."/>
            <person name="Wang Y."/>
            <person name="Lim L."/>
            <person name="Massoumi Alamouti S."/>
            <person name="Jackman S."/>
            <person name="Docking R."/>
            <person name="Robertson G."/>
            <person name="Birol I."/>
            <person name="Bohlmann J."/>
            <person name="Breuil C."/>
        </authorList>
    </citation>
    <scope>NUCLEOTIDE SEQUENCE [LARGE SCALE GENOMIC DNA]</scope>
    <source>
        <strain evidence="4 5">UAMH 11346</strain>
    </source>
</reference>
<dbReference type="InterPro" id="IPR050982">
    <property type="entry name" value="Auxin_biosynth/cation_transpt"/>
</dbReference>
<dbReference type="Proteomes" id="UP000016923">
    <property type="component" value="Unassembled WGS sequence"/>
</dbReference>
<organism evidence="4 5">
    <name type="scientific">Ophiostoma piceae (strain UAMH 11346)</name>
    <name type="common">Sap stain fungus</name>
    <dbReference type="NCBI Taxonomy" id="1262450"/>
    <lineage>
        <taxon>Eukaryota</taxon>
        <taxon>Fungi</taxon>
        <taxon>Dikarya</taxon>
        <taxon>Ascomycota</taxon>
        <taxon>Pezizomycotina</taxon>
        <taxon>Sordariomycetes</taxon>
        <taxon>Sordariomycetidae</taxon>
        <taxon>Ophiostomatales</taxon>
        <taxon>Ophiostomataceae</taxon>
        <taxon>Ophiostoma</taxon>
    </lineage>
</organism>
<dbReference type="PRINTS" id="PR00411">
    <property type="entry name" value="PNDRDTASEI"/>
</dbReference>
<dbReference type="OMA" id="MHEFQIP"/>